<organism evidence="3 4">
    <name type="scientific">Aquimarina spongiae</name>
    <dbReference type="NCBI Taxonomy" id="570521"/>
    <lineage>
        <taxon>Bacteria</taxon>
        <taxon>Pseudomonadati</taxon>
        <taxon>Bacteroidota</taxon>
        <taxon>Flavobacteriia</taxon>
        <taxon>Flavobacteriales</taxon>
        <taxon>Flavobacteriaceae</taxon>
        <taxon>Aquimarina</taxon>
    </lineage>
</organism>
<dbReference type="Proteomes" id="UP000184432">
    <property type="component" value="Unassembled WGS sequence"/>
</dbReference>
<dbReference type="OrthoDB" id="176168at2"/>
<gene>
    <name evidence="3" type="ORF">SAMN04488508_105243</name>
</gene>
<accession>A0A1M6GF12</accession>
<dbReference type="PROSITE" id="PS51257">
    <property type="entry name" value="PROKAR_LIPOPROTEIN"/>
    <property type="match status" value="1"/>
</dbReference>
<feature type="region of interest" description="Disordered" evidence="1">
    <location>
        <begin position="26"/>
        <end position="45"/>
    </location>
</feature>
<evidence type="ECO:0000313" key="4">
    <source>
        <dbReference type="Proteomes" id="UP000184432"/>
    </source>
</evidence>
<evidence type="ECO:0000313" key="3">
    <source>
        <dbReference type="EMBL" id="SHJ08471.1"/>
    </source>
</evidence>
<evidence type="ECO:0000256" key="1">
    <source>
        <dbReference type="SAM" id="MobiDB-lite"/>
    </source>
</evidence>
<dbReference type="Pfam" id="PF06439">
    <property type="entry name" value="3keto-disac_hyd"/>
    <property type="match status" value="1"/>
</dbReference>
<evidence type="ECO:0000259" key="2">
    <source>
        <dbReference type="Pfam" id="PF06439"/>
    </source>
</evidence>
<dbReference type="GO" id="GO:0016787">
    <property type="term" value="F:hydrolase activity"/>
    <property type="evidence" value="ECO:0007669"/>
    <property type="project" value="InterPro"/>
</dbReference>
<dbReference type="InterPro" id="IPR010496">
    <property type="entry name" value="AL/BT2_dom"/>
</dbReference>
<feature type="compositionally biased region" description="Basic and acidic residues" evidence="1">
    <location>
        <begin position="35"/>
        <end position="45"/>
    </location>
</feature>
<dbReference type="EMBL" id="FQYP01000005">
    <property type="protein sequence ID" value="SHJ08471.1"/>
    <property type="molecule type" value="Genomic_DNA"/>
</dbReference>
<dbReference type="Gene3D" id="2.60.120.560">
    <property type="entry name" value="Exo-inulinase, domain 1"/>
    <property type="match status" value="1"/>
</dbReference>
<keyword evidence="4" id="KW-1185">Reference proteome</keyword>
<proteinExistence type="predicted"/>
<dbReference type="AlphaFoldDB" id="A0A1M6GF12"/>
<name>A0A1M6GF12_9FLAO</name>
<sequence length="269" mass="30123">MKKAILLLSLIGLIYSCKEKTAVTEEQVEETQQEEETKPEVPEQEITDPKATEIWEPEPKAVSFNENNVPSDAIVLFDGNNLEQWVSAKDSISKAGWTINADKTMTVKPGAGDIQTKQSFGSVQLHLEWSAPDVIEGEGQGRGNSGVFFQNKYEVQILDSYQNRTYSNGQATSVYKQHIPLVNATKSPDQWQTYDIIFHAPEFDDQGQKTKSGTFTVIHNGVLVQDHVEILGTTEYIGPPKNPAHGKGPIKLQDHSNPVQYRNIWIREL</sequence>
<feature type="domain" description="3-keto-alpha-glucoside-1,2-lyase/3-keto-2-hydroxy-glucal hydratase" evidence="2">
    <location>
        <begin position="73"/>
        <end position="267"/>
    </location>
</feature>
<protein>
    <recommendedName>
        <fullName evidence="2">3-keto-alpha-glucoside-1,2-lyase/3-keto-2-hydroxy-glucal hydratase domain-containing protein</fullName>
    </recommendedName>
</protein>
<dbReference type="STRING" id="570521.SAMN04488508_105243"/>
<dbReference type="RefSeq" id="WP_073316441.1">
    <property type="nucleotide sequence ID" value="NZ_FQYP01000005.1"/>
</dbReference>
<reference evidence="4" key="1">
    <citation type="submission" date="2016-11" db="EMBL/GenBank/DDBJ databases">
        <authorList>
            <person name="Varghese N."/>
            <person name="Submissions S."/>
        </authorList>
    </citation>
    <scope>NUCLEOTIDE SEQUENCE [LARGE SCALE GENOMIC DNA]</scope>
    <source>
        <strain evidence="4">DSM 22623</strain>
    </source>
</reference>